<feature type="transmembrane region" description="Helical" evidence="1">
    <location>
        <begin position="635"/>
        <end position="652"/>
    </location>
</feature>
<protein>
    <submittedName>
        <fullName evidence="3">Long-chain-fatty-acid--CoA ligase</fullName>
        <ecNumber evidence="3">6.2.1.3</ecNumber>
    </submittedName>
</protein>
<dbReference type="EMBL" id="CP033898">
    <property type="protein sequence ID" value="AZA10199.1"/>
    <property type="molecule type" value="Genomic_DNA"/>
</dbReference>
<dbReference type="KEGG" id="cpso:CPPEL_10510"/>
<dbReference type="Gene3D" id="3.40.50.12780">
    <property type="entry name" value="N-terminal domain of ligase-like"/>
    <property type="match status" value="1"/>
</dbReference>
<feature type="transmembrane region" description="Helical" evidence="1">
    <location>
        <begin position="530"/>
        <end position="549"/>
    </location>
</feature>
<keyword evidence="3" id="KW-0436">Ligase</keyword>
<dbReference type="Pfam" id="PF00501">
    <property type="entry name" value="AMP-binding"/>
    <property type="match status" value="1"/>
</dbReference>
<keyword evidence="1" id="KW-0472">Membrane</keyword>
<gene>
    <name evidence="3" type="primary">lcfB3</name>
    <name evidence="3" type="ORF">CPPEL_10510</name>
</gene>
<feature type="transmembrane region" description="Helical" evidence="1">
    <location>
        <begin position="604"/>
        <end position="628"/>
    </location>
</feature>
<feature type="transmembrane region" description="Helical" evidence="1">
    <location>
        <begin position="561"/>
        <end position="584"/>
    </location>
</feature>
<dbReference type="RefSeq" id="WP_123961045.1">
    <property type="nucleotide sequence ID" value="NZ_CP033898.1"/>
</dbReference>
<feature type="transmembrane region" description="Helical" evidence="1">
    <location>
        <begin position="729"/>
        <end position="747"/>
    </location>
</feature>
<evidence type="ECO:0000313" key="4">
    <source>
        <dbReference type="Proteomes" id="UP000271426"/>
    </source>
</evidence>
<organism evidence="3 4">
    <name type="scientific">Corynebacterium pseudopelargi</name>
    <dbReference type="NCBI Taxonomy" id="2080757"/>
    <lineage>
        <taxon>Bacteria</taxon>
        <taxon>Bacillati</taxon>
        <taxon>Actinomycetota</taxon>
        <taxon>Actinomycetes</taxon>
        <taxon>Mycobacteriales</taxon>
        <taxon>Corynebacteriaceae</taxon>
        <taxon>Corynebacterium</taxon>
    </lineage>
</organism>
<reference evidence="3 4" key="1">
    <citation type="submission" date="2018-11" db="EMBL/GenBank/DDBJ databases">
        <authorList>
            <person name="Kleinhagauer T."/>
            <person name="Glaeser S.P."/>
            <person name="Spergser J."/>
            <person name="Ruckert C."/>
            <person name="Kaempfer P."/>
            <person name="Busse H.-J."/>
        </authorList>
    </citation>
    <scope>NUCLEOTIDE SEQUENCE [LARGE SCALE GENOMIC DNA]</scope>
    <source>
        <strain evidence="3 4">812CH</strain>
    </source>
</reference>
<dbReference type="InterPro" id="IPR000873">
    <property type="entry name" value="AMP-dep_synth/lig_dom"/>
</dbReference>
<sequence>MNLARALLHPSDAPALRSEATTLSHAQLKEAVSVCAATLAASQRMLIQVPFERSIDAIIGYLAVLEAGHVALVAGDQAAKPYKPNARMDGQTMVTLHRDPIELHPDLAVLLSTSGSTGSSKLVRLSAENLHSNADAIIYGLGLEASDVGATLLPLHYSFGLSVLHTHLLAGGCLAVGEWSMTDPDLHQKLSKFQVSNIGVVPHMLELAQTTPTFDPAPASLRLVYQAGGKLDAHLAKQWSKRLGAQGIAFSMMYGQTEASARMTITRPSTSLEHPDAVGEVIRGSQMRVDHGELVFSGPGVMMGYAMHQDDLALGRMINELRTGDLGSVEEGIVRIHGRSSDFLKIAGLRIALPEIQSQLSKQHIHAIVTGDDTAVRVLATQSTAPNTTELIAATGLDGSHVRVATTKTLPLLPNGKPDKRRAKQMVDEQWAGSGTLPKLAHLLGIYLEEVDVSKSFVHNGGTSLNHVAAAALLGRHHHLPPNWQHVPLEQILATRSSSMVRADTPMVLRAVAALTIVLNHANLARVLGGAHTLLLVAGYQLAAFAFALPSARDRVRRVALTCAAVAIPTSVISLVGVLITGTYGWSNVLLIEWLWESQGSTWLFWFIETYLLGMVVLTALSCVPGVWRVYARDGFAGALLLFGLLLLPRYAVEIFDPSHLRHGPLGAMWLLAAGVLVRNAQQQAQKIVAWMLTAVASWGMFATLWQWAYVLIGAALLLWVPQIPLPRWALRPVGLLAAASLYCYILQFDILARIANPWVGVVASLAAGIACWALVQLLVVRRLWPWLTRRLRGADRLHVDDVAGQGLGVGAVVGDKHAGHAGAFK</sequence>
<keyword evidence="1" id="KW-0812">Transmembrane</keyword>
<dbReference type="EC" id="6.2.1.3" evidence="3"/>
<feature type="domain" description="AMP-dependent synthetase/ligase" evidence="2">
    <location>
        <begin position="99"/>
        <end position="305"/>
    </location>
</feature>
<dbReference type="AlphaFoldDB" id="A0A3G6IWM9"/>
<dbReference type="SUPFAM" id="SSF56801">
    <property type="entry name" value="Acetyl-CoA synthetase-like"/>
    <property type="match status" value="1"/>
</dbReference>
<feature type="transmembrane region" description="Helical" evidence="1">
    <location>
        <begin position="664"/>
        <end position="681"/>
    </location>
</feature>
<accession>A0A3G6IWM9</accession>
<proteinExistence type="predicted"/>
<evidence type="ECO:0000256" key="1">
    <source>
        <dbReference type="SAM" id="Phobius"/>
    </source>
</evidence>
<evidence type="ECO:0000259" key="2">
    <source>
        <dbReference type="Pfam" id="PF00501"/>
    </source>
</evidence>
<dbReference type="OrthoDB" id="8445630at2"/>
<dbReference type="PANTHER" id="PTHR43767">
    <property type="entry name" value="LONG-CHAIN-FATTY-ACID--COA LIGASE"/>
    <property type="match status" value="1"/>
</dbReference>
<feature type="transmembrane region" description="Helical" evidence="1">
    <location>
        <begin position="759"/>
        <end position="780"/>
    </location>
</feature>
<dbReference type="InterPro" id="IPR042099">
    <property type="entry name" value="ANL_N_sf"/>
</dbReference>
<feature type="transmembrane region" description="Helical" evidence="1">
    <location>
        <begin position="688"/>
        <end position="709"/>
    </location>
</feature>
<keyword evidence="4" id="KW-1185">Reference proteome</keyword>
<name>A0A3G6IWM9_9CORY</name>
<dbReference type="PANTHER" id="PTHR43767:SF1">
    <property type="entry name" value="NONRIBOSOMAL PEPTIDE SYNTHASE PES1 (EUROFUNG)-RELATED"/>
    <property type="match status" value="1"/>
</dbReference>
<evidence type="ECO:0000313" key="3">
    <source>
        <dbReference type="EMBL" id="AZA10199.1"/>
    </source>
</evidence>
<dbReference type="Proteomes" id="UP000271426">
    <property type="component" value="Chromosome"/>
</dbReference>
<dbReference type="GO" id="GO:0004467">
    <property type="term" value="F:long-chain fatty acid-CoA ligase activity"/>
    <property type="evidence" value="ECO:0007669"/>
    <property type="project" value="UniProtKB-EC"/>
</dbReference>
<dbReference type="InterPro" id="IPR050237">
    <property type="entry name" value="ATP-dep_AMP-bd_enzyme"/>
</dbReference>
<keyword evidence="1" id="KW-1133">Transmembrane helix</keyword>